<dbReference type="OrthoDB" id="8912589at2759"/>
<gene>
    <name evidence="2" type="ORF">NMOB1V02_LOCUS7863</name>
</gene>
<organism evidence="2">
    <name type="scientific">Notodromas monacha</name>
    <dbReference type="NCBI Taxonomy" id="399045"/>
    <lineage>
        <taxon>Eukaryota</taxon>
        <taxon>Metazoa</taxon>
        <taxon>Ecdysozoa</taxon>
        <taxon>Arthropoda</taxon>
        <taxon>Crustacea</taxon>
        <taxon>Oligostraca</taxon>
        <taxon>Ostracoda</taxon>
        <taxon>Podocopa</taxon>
        <taxon>Podocopida</taxon>
        <taxon>Cypridocopina</taxon>
        <taxon>Cypridoidea</taxon>
        <taxon>Cyprididae</taxon>
        <taxon>Notodromas</taxon>
    </lineage>
</organism>
<evidence type="ECO:0000313" key="3">
    <source>
        <dbReference type="Proteomes" id="UP000678499"/>
    </source>
</evidence>
<dbReference type="PANTHER" id="PTHR39948:SF1">
    <property type="entry name" value="GEO11419P1"/>
    <property type="match status" value="1"/>
</dbReference>
<keyword evidence="3" id="KW-1185">Reference proteome</keyword>
<keyword evidence="1" id="KW-0472">Membrane</keyword>
<dbReference type="AlphaFoldDB" id="A0A7R9GF22"/>
<dbReference type="PANTHER" id="PTHR39948">
    <property type="entry name" value="GEO11419P1"/>
    <property type="match status" value="1"/>
</dbReference>
<proteinExistence type="predicted"/>
<name>A0A7R9GF22_9CRUS</name>
<dbReference type="EMBL" id="OA884046">
    <property type="protein sequence ID" value="CAD7280200.1"/>
    <property type="molecule type" value="Genomic_DNA"/>
</dbReference>
<protein>
    <submittedName>
        <fullName evidence="2">Uncharacterized protein</fullName>
    </submittedName>
</protein>
<evidence type="ECO:0000256" key="1">
    <source>
        <dbReference type="SAM" id="Phobius"/>
    </source>
</evidence>
<sequence length="88" mass="9290">MSGAGTGSGEGSANGLNMLLWFLVLIFLGFWVASFCAGWYILISPCTVCVEGFTPLSDTLLKGVKLPHFCATHMMQGSNLGELGNACK</sequence>
<keyword evidence="1" id="KW-0812">Transmembrane</keyword>
<accession>A0A7R9GF22</accession>
<keyword evidence="1" id="KW-1133">Transmembrane helix</keyword>
<evidence type="ECO:0000313" key="2">
    <source>
        <dbReference type="EMBL" id="CAD7280200.1"/>
    </source>
</evidence>
<feature type="transmembrane region" description="Helical" evidence="1">
    <location>
        <begin position="20"/>
        <end position="42"/>
    </location>
</feature>
<dbReference type="EMBL" id="CAJPEX010002009">
    <property type="protein sequence ID" value="CAG0920352.1"/>
    <property type="molecule type" value="Genomic_DNA"/>
</dbReference>
<dbReference type="Proteomes" id="UP000678499">
    <property type="component" value="Unassembled WGS sequence"/>
</dbReference>
<reference evidence="2" key="1">
    <citation type="submission" date="2020-11" db="EMBL/GenBank/DDBJ databases">
        <authorList>
            <person name="Tran Van P."/>
        </authorList>
    </citation>
    <scope>NUCLEOTIDE SEQUENCE</scope>
</reference>